<evidence type="ECO:0000259" key="14">
    <source>
        <dbReference type="Pfam" id="PF02882"/>
    </source>
</evidence>
<dbReference type="InterPro" id="IPR046346">
    <property type="entry name" value="Aminoacid_DH-like_N_sf"/>
</dbReference>
<feature type="domain" description="Tetrahydrofolate dehydrogenase/cyclohydrolase catalytic" evidence="13">
    <location>
        <begin position="4"/>
        <end position="118"/>
    </location>
</feature>
<dbReference type="RefSeq" id="WP_059075396.1">
    <property type="nucleotide sequence ID" value="NZ_CP011940.1"/>
</dbReference>
<keyword evidence="10 12" id="KW-0486">Methionine biosynthesis</keyword>
<evidence type="ECO:0000256" key="6">
    <source>
        <dbReference type="ARBA" id="ARBA00022801"/>
    </source>
</evidence>
<keyword evidence="3 12" id="KW-0554">One-carbon metabolism</keyword>
<feature type="binding site" evidence="12">
    <location>
        <position position="229"/>
    </location>
    <ligand>
        <name>NADP(+)</name>
        <dbReference type="ChEBI" id="CHEBI:58349"/>
    </ligand>
</feature>
<evidence type="ECO:0000256" key="8">
    <source>
        <dbReference type="ARBA" id="ARBA00023002"/>
    </source>
</evidence>
<keyword evidence="18" id="KW-1185">Reference proteome</keyword>
<comment type="caution">
    <text evidence="12">Lacks conserved residue(s) required for the propagation of feature annotation.</text>
</comment>
<keyword evidence="9 12" id="KW-0368">Histidine biosynthesis</keyword>
<dbReference type="Pfam" id="PF00763">
    <property type="entry name" value="THF_DHG_CYH"/>
    <property type="match status" value="1"/>
</dbReference>
<dbReference type="EC" id="3.5.4.9" evidence="12"/>
<comment type="pathway">
    <text evidence="1 12">One-carbon metabolism; tetrahydrofolate interconversion.</text>
</comment>
<sequence>MLLLDGKAVAAFHRERVESKIYDFQEQHIRPELAIVLAGQDKPSAMYASSMQRVARNVGLSAEIYRLSESVSERDIISMLEHFNEQKHIFGILMMMPLPHHLNASRIINCISPDKDVDGLTDTNIARLFSGRSGFVPCTPRAVMAILDYYHISLTGKDVVIIGRSNVVGKPLAQLCLNRNATVTHCHTRTHDLKAAARRADILISAAGAPGLITADMVKPGAVVIDVGINRVDGKTVGDVDFEGVSQVAGALTPVPGGVGAVTTMMVLENVVCRGAWTD</sequence>
<keyword evidence="7 12" id="KW-0521">NADP</keyword>
<evidence type="ECO:0000256" key="11">
    <source>
        <dbReference type="ARBA" id="ARBA00023268"/>
    </source>
</evidence>
<dbReference type="InterPro" id="IPR020631">
    <property type="entry name" value="THF_DH/CycHdrlase_NAD-bd_dom"/>
</dbReference>
<keyword evidence="11 12" id="KW-0511">Multifunctional enzyme</keyword>
<dbReference type="SUPFAM" id="SSF53223">
    <property type="entry name" value="Aminoacid dehydrogenase-like, N-terminal domain"/>
    <property type="match status" value="1"/>
</dbReference>
<evidence type="ECO:0000256" key="3">
    <source>
        <dbReference type="ARBA" id="ARBA00022563"/>
    </source>
</evidence>
<comment type="caution">
    <text evidence="16">The sequence shown here is derived from an EMBL/GenBank/DDBJ whole genome shotgun (WGS) entry which is preliminary data.</text>
</comment>
<dbReference type="GO" id="GO:0006164">
    <property type="term" value="P:purine nucleotide biosynthetic process"/>
    <property type="evidence" value="ECO:0007669"/>
    <property type="project" value="UniProtKB-KW"/>
</dbReference>
<name>A0A848BZ27_9FIRM</name>
<dbReference type="GO" id="GO:0000105">
    <property type="term" value="P:L-histidine biosynthetic process"/>
    <property type="evidence" value="ECO:0007669"/>
    <property type="project" value="UniProtKB-KW"/>
</dbReference>
<keyword evidence="8 12" id="KW-0560">Oxidoreductase</keyword>
<dbReference type="FunFam" id="3.40.50.10860:FF:000005">
    <property type="entry name" value="C-1-tetrahydrofolate synthase, cytoplasmic, putative"/>
    <property type="match status" value="1"/>
</dbReference>
<dbReference type="GO" id="GO:0005829">
    <property type="term" value="C:cytosol"/>
    <property type="evidence" value="ECO:0007669"/>
    <property type="project" value="TreeGrafter"/>
</dbReference>
<dbReference type="OrthoDB" id="9803580at2"/>
<accession>A0A848BZ27</accession>
<dbReference type="GO" id="GO:0004477">
    <property type="term" value="F:methenyltetrahydrofolate cyclohydrolase activity"/>
    <property type="evidence" value="ECO:0007669"/>
    <property type="project" value="UniProtKB-UniRule"/>
</dbReference>
<dbReference type="PRINTS" id="PR00085">
    <property type="entry name" value="THFDHDRGNASE"/>
</dbReference>
<dbReference type="EMBL" id="JBIEKR010000007">
    <property type="protein sequence ID" value="MFG6273416.1"/>
    <property type="molecule type" value="Genomic_DNA"/>
</dbReference>
<protein>
    <recommendedName>
        <fullName evidence="12">Bifunctional protein FolD</fullName>
    </recommendedName>
    <domain>
        <recommendedName>
            <fullName evidence="12">Methylenetetrahydrofolate dehydrogenase</fullName>
            <ecNumber evidence="12">1.5.1.5</ecNumber>
        </recommendedName>
    </domain>
    <domain>
        <recommendedName>
            <fullName evidence="12">Methenyltetrahydrofolate cyclohydrolase</fullName>
            <ecNumber evidence="12">3.5.4.9</ecNumber>
        </recommendedName>
    </domain>
</protein>
<comment type="subunit">
    <text evidence="2 12">Homodimer.</text>
</comment>
<dbReference type="GO" id="GO:0009086">
    <property type="term" value="P:methionine biosynthetic process"/>
    <property type="evidence" value="ECO:0007669"/>
    <property type="project" value="UniProtKB-KW"/>
</dbReference>
<evidence type="ECO:0000256" key="5">
    <source>
        <dbReference type="ARBA" id="ARBA00022755"/>
    </source>
</evidence>
<feature type="domain" description="Tetrahydrofolate dehydrogenase/cyclohydrolase NAD(P)-binding" evidence="14">
    <location>
        <begin position="137"/>
        <end position="272"/>
    </location>
</feature>
<evidence type="ECO:0000256" key="12">
    <source>
        <dbReference type="HAMAP-Rule" id="MF_01576"/>
    </source>
</evidence>
<keyword evidence="4 12" id="KW-0028">Amino-acid biosynthesis</keyword>
<dbReference type="Proteomes" id="UP001605989">
    <property type="component" value="Unassembled WGS sequence"/>
</dbReference>
<dbReference type="SUPFAM" id="SSF51735">
    <property type="entry name" value="NAD(P)-binding Rossmann-fold domains"/>
    <property type="match status" value="1"/>
</dbReference>
<dbReference type="InterPro" id="IPR000672">
    <property type="entry name" value="THF_DH/CycHdrlase"/>
</dbReference>
<evidence type="ECO:0000259" key="13">
    <source>
        <dbReference type="Pfam" id="PF00763"/>
    </source>
</evidence>
<dbReference type="AlphaFoldDB" id="A0A848BZ27"/>
<organism evidence="16 17">
    <name type="scientific">Megasphaera hexanoica</name>
    <dbReference type="NCBI Taxonomy" id="1675036"/>
    <lineage>
        <taxon>Bacteria</taxon>
        <taxon>Bacillati</taxon>
        <taxon>Bacillota</taxon>
        <taxon>Negativicutes</taxon>
        <taxon>Veillonellales</taxon>
        <taxon>Veillonellaceae</taxon>
        <taxon>Megasphaera</taxon>
    </lineage>
</organism>
<evidence type="ECO:0000313" key="15">
    <source>
        <dbReference type="EMBL" id="MFG6273416.1"/>
    </source>
</evidence>
<evidence type="ECO:0000313" key="16">
    <source>
        <dbReference type="EMBL" id="NME28297.1"/>
    </source>
</evidence>
<dbReference type="UniPathway" id="UPA00193"/>
<dbReference type="Proteomes" id="UP000591071">
    <property type="component" value="Unassembled WGS sequence"/>
</dbReference>
<evidence type="ECO:0000313" key="18">
    <source>
        <dbReference type="Proteomes" id="UP001605989"/>
    </source>
</evidence>
<evidence type="ECO:0000256" key="10">
    <source>
        <dbReference type="ARBA" id="ARBA00023167"/>
    </source>
</evidence>
<evidence type="ECO:0000256" key="7">
    <source>
        <dbReference type="ARBA" id="ARBA00022857"/>
    </source>
</evidence>
<proteinExistence type="inferred from homology"/>
<dbReference type="Gene3D" id="3.40.50.10860">
    <property type="entry name" value="Leucine Dehydrogenase, chain A, domain 1"/>
    <property type="match status" value="1"/>
</dbReference>
<keyword evidence="6 12" id="KW-0378">Hydrolase</keyword>
<evidence type="ECO:0000313" key="17">
    <source>
        <dbReference type="Proteomes" id="UP000591071"/>
    </source>
</evidence>
<dbReference type="KEGG" id="mhw:ACT01_06385"/>
<dbReference type="GO" id="GO:0035999">
    <property type="term" value="P:tetrahydrofolate interconversion"/>
    <property type="evidence" value="ECO:0007669"/>
    <property type="project" value="UniProtKB-UniRule"/>
</dbReference>
<dbReference type="HAMAP" id="MF_01576">
    <property type="entry name" value="THF_DHG_CYH"/>
    <property type="match status" value="1"/>
</dbReference>
<dbReference type="EMBL" id="JABAFG010000009">
    <property type="protein sequence ID" value="NME28297.1"/>
    <property type="molecule type" value="Genomic_DNA"/>
</dbReference>
<evidence type="ECO:0000256" key="9">
    <source>
        <dbReference type="ARBA" id="ARBA00023102"/>
    </source>
</evidence>
<dbReference type="FunFam" id="3.40.50.720:FF:000094">
    <property type="entry name" value="Bifunctional protein FolD"/>
    <property type="match status" value="1"/>
</dbReference>
<reference evidence="16 17" key="1">
    <citation type="submission" date="2020-04" db="EMBL/GenBank/DDBJ databases">
        <authorList>
            <person name="Hitch T.C.A."/>
            <person name="Wylensek D."/>
            <person name="Clavel T."/>
        </authorList>
    </citation>
    <scope>NUCLEOTIDE SEQUENCE [LARGE SCALE GENOMIC DNA]</scope>
    <source>
        <strain evidence="16 17">Oil-RF-744-FAT-WT-6-1</strain>
    </source>
</reference>
<dbReference type="InterPro" id="IPR036291">
    <property type="entry name" value="NAD(P)-bd_dom_sf"/>
</dbReference>
<dbReference type="PANTHER" id="PTHR48099">
    <property type="entry name" value="C-1-TETRAHYDROFOLATE SYNTHASE, CYTOPLASMIC-RELATED"/>
    <property type="match status" value="1"/>
</dbReference>
<evidence type="ECO:0000256" key="1">
    <source>
        <dbReference type="ARBA" id="ARBA00004777"/>
    </source>
</evidence>
<dbReference type="Gene3D" id="3.40.50.720">
    <property type="entry name" value="NAD(P)-binding Rossmann-like Domain"/>
    <property type="match status" value="1"/>
</dbReference>
<dbReference type="GO" id="GO:0004488">
    <property type="term" value="F:methylenetetrahydrofolate dehydrogenase (NADP+) activity"/>
    <property type="evidence" value="ECO:0007669"/>
    <property type="project" value="UniProtKB-UniRule"/>
</dbReference>
<dbReference type="Pfam" id="PF02882">
    <property type="entry name" value="THF_DHG_CYH_C"/>
    <property type="match status" value="1"/>
</dbReference>
<feature type="binding site" evidence="12">
    <location>
        <begin position="163"/>
        <end position="165"/>
    </location>
    <ligand>
        <name>NADP(+)</name>
        <dbReference type="ChEBI" id="CHEBI:58349"/>
    </ligand>
</feature>
<gene>
    <name evidence="12" type="primary">folD</name>
    <name evidence="15" type="ORF">ACGTZG_09470</name>
    <name evidence="16" type="ORF">HF872_06635</name>
</gene>
<comment type="function">
    <text evidence="12">Catalyzes the oxidation of 5,10-methylenetetrahydrofolate to 5,10-methenyltetrahydrofolate and then the hydrolysis of 5,10-methenyltetrahydrofolate to 10-formyltetrahydrofolate.</text>
</comment>
<comment type="similarity">
    <text evidence="12">Belongs to the tetrahydrofolate dehydrogenase/cyclohydrolase family.</text>
</comment>
<evidence type="ECO:0000256" key="2">
    <source>
        <dbReference type="ARBA" id="ARBA00011738"/>
    </source>
</evidence>
<dbReference type="PANTHER" id="PTHR48099:SF5">
    <property type="entry name" value="C-1-TETRAHYDROFOLATE SYNTHASE, CYTOPLASMIC"/>
    <property type="match status" value="1"/>
</dbReference>
<dbReference type="EC" id="1.5.1.5" evidence="12"/>
<reference evidence="15 18" key="2">
    <citation type="submission" date="2024-10" db="EMBL/GenBank/DDBJ databases">
        <authorList>
            <person name="Sang B.-I."/>
            <person name="Prabhaharan D."/>
        </authorList>
    </citation>
    <scope>NUCLEOTIDE SEQUENCE [LARGE SCALE GENOMIC DNA]</scope>
    <source>
        <strain evidence="15 18">MH</strain>
    </source>
</reference>
<dbReference type="InterPro" id="IPR020630">
    <property type="entry name" value="THF_DH/CycHdrlase_cat_dom"/>
</dbReference>
<comment type="catalytic activity">
    <reaction evidence="12">
        <text>(6R)-5,10-methylene-5,6,7,8-tetrahydrofolate + NADP(+) = (6R)-5,10-methenyltetrahydrofolate + NADPH</text>
        <dbReference type="Rhea" id="RHEA:22812"/>
        <dbReference type="ChEBI" id="CHEBI:15636"/>
        <dbReference type="ChEBI" id="CHEBI:57455"/>
        <dbReference type="ChEBI" id="CHEBI:57783"/>
        <dbReference type="ChEBI" id="CHEBI:58349"/>
        <dbReference type="EC" id="1.5.1.5"/>
    </reaction>
</comment>
<evidence type="ECO:0000256" key="4">
    <source>
        <dbReference type="ARBA" id="ARBA00022605"/>
    </source>
</evidence>
<dbReference type="CDD" id="cd01080">
    <property type="entry name" value="NAD_bind_m-THF_DH_Cyclohyd"/>
    <property type="match status" value="1"/>
</dbReference>
<comment type="catalytic activity">
    <reaction evidence="12">
        <text>(6R)-5,10-methenyltetrahydrofolate + H2O = (6R)-10-formyltetrahydrofolate + H(+)</text>
        <dbReference type="Rhea" id="RHEA:23700"/>
        <dbReference type="ChEBI" id="CHEBI:15377"/>
        <dbReference type="ChEBI" id="CHEBI:15378"/>
        <dbReference type="ChEBI" id="CHEBI:57455"/>
        <dbReference type="ChEBI" id="CHEBI:195366"/>
        <dbReference type="EC" id="3.5.4.9"/>
    </reaction>
</comment>
<keyword evidence="5 12" id="KW-0658">Purine biosynthesis</keyword>